<keyword evidence="3" id="KW-1185">Reference proteome</keyword>
<organism evidence="2 3">
    <name type="scientific">Defluviitalea raffinosedens</name>
    <dbReference type="NCBI Taxonomy" id="1450156"/>
    <lineage>
        <taxon>Bacteria</taxon>
        <taxon>Bacillati</taxon>
        <taxon>Bacillota</taxon>
        <taxon>Clostridia</taxon>
        <taxon>Lachnospirales</taxon>
        <taxon>Defluviitaleaceae</taxon>
        <taxon>Defluviitalea</taxon>
    </lineage>
</organism>
<protein>
    <submittedName>
        <fullName evidence="2">ABC transporter permease subunit</fullName>
    </submittedName>
</protein>
<dbReference type="AlphaFoldDB" id="A0A7C8LDT0"/>
<dbReference type="GO" id="GO:0140359">
    <property type="term" value="F:ABC-type transporter activity"/>
    <property type="evidence" value="ECO:0007669"/>
    <property type="project" value="InterPro"/>
</dbReference>
<feature type="transmembrane region" description="Helical" evidence="1">
    <location>
        <begin position="21"/>
        <end position="40"/>
    </location>
</feature>
<dbReference type="PANTHER" id="PTHR43471:SF12">
    <property type="entry name" value="HYPOTHETICAL MEMBRANE PROTEIN, CONSERVED"/>
    <property type="match status" value="1"/>
</dbReference>
<feature type="transmembrane region" description="Helical" evidence="1">
    <location>
        <begin position="143"/>
        <end position="168"/>
    </location>
</feature>
<comment type="caution">
    <text evidence="2">The sequence shown here is derived from an EMBL/GenBank/DDBJ whole genome shotgun (WGS) entry which is preliminary data.</text>
</comment>
<feature type="transmembrane region" description="Helical" evidence="1">
    <location>
        <begin position="118"/>
        <end position="136"/>
    </location>
</feature>
<dbReference type="PANTHER" id="PTHR43471">
    <property type="entry name" value="ABC TRANSPORTER PERMEASE"/>
    <property type="match status" value="1"/>
</dbReference>
<evidence type="ECO:0000313" key="3">
    <source>
        <dbReference type="Proteomes" id="UP000483018"/>
    </source>
</evidence>
<reference evidence="2 3" key="1">
    <citation type="submission" date="2019-12" db="EMBL/GenBank/DDBJ databases">
        <title>Defluviitalea raffinosedens, isolated from a biogas fermenter, genome sequencing and characterization.</title>
        <authorList>
            <person name="Rettenmaier R."/>
            <person name="Schneider M."/>
            <person name="Neuhaus K."/>
            <person name="Liebl W."/>
            <person name="Zverlov V."/>
        </authorList>
    </citation>
    <scope>NUCLEOTIDE SEQUENCE [LARGE SCALE GENOMIC DNA]</scope>
    <source>
        <strain evidence="2 3">249c-K6</strain>
    </source>
</reference>
<evidence type="ECO:0000256" key="1">
    <source>
        <dbReference type="SAM" id="Phobius"/>
    </source>
</evidence>
<dbReference type="EMBL" id="WSLF01000009">
    <property type="protein sequence ID" value="KAE9633223.1"/>
    <property type="molecule type" value="Genomic_DNA"/>
</dbReference>
<feature type="transmembrane region" description="Helical" evidence="1">
    <location>
        <begin position="60"/>
        <end position="80"/>
    </location>
</feature>
<keyword evidence="1" id="KW-0812">Transmembrane</keyword>
<sequence length="286" mass="31516">MIMINPVLRRELKTKMRTWKAPTLLVIYLAILAVFGGLILSINELESYTGGFDPGNALTIYFLLAGCQLGLIIILVPALTSGTISGERERQTLDLLLITKLSPFSIIIGKLMASISQIILLILASMPVFSIIFLFGGVSASNILLLFFFFIATAVMVGSIGIFCSTFFRKTTTATVVSYLLIFILSIGTLVGLALLNQYAYIVRQQGLTYGESLLIAGANPFVGFLSVIQNQAGYNIVSDILGVRNNISKIPFQPWQVNIIFDAIITCIMIFFSVIRIRPVMRRRK</sequence>
<keyword evidence="1" id="KW-1133">Transmembrane helix</keyword>
<feature type="transmembrane region" description="Helical" evidence="1">
    <location>
        <begin position="256"/>
        <end position="276"/>
    </location>
</feature>
<accession>A0A7C8LDT0</accession>
<name>A0A7C8LDT0_9FIRM</name>
<proteinExistence type="predicted"/>
<gene>
    <name evidence="2" type="ORF">GND95_10160</name>
</gene>
<keyword evidence="1" id="KW-0472">Membrane</keyword>
<dbReference type="OrthoDB" id="9815855at2"/>
<dbReference type="GO" id="GO:0005886">
    <property type="term" value="C:plasma membrane"/>
    <property type="evidence" value="ECO:0007669"/>
    <property type="project" value="UniProtKB-SubCell"/>
</dbReference>
<dbReference type="Proteomes" id="UP000483018">
    <property type="component" value="Unassembled WGS sequence"/>
</dbReference>
<evidence type="ECO:0000313" key="2">
    <source>
        <dbReference type="EMBL" id="KAE9633223.1"/>
    </source>
</evidence>
<dbReference type="Pfam" id="PF12679">
    <property type="entry name" value="ABC2_membrane_2"/>
    <property type="match status" value="1"/>
</dbReference>
<feature type="transmembrane region" description="Helical" evidence="1">
    <location>
        <begin position="174"/>
        <end position="196"/>
    </location>
</feature>